<protein>
    <submittedName>
        <fullName evidence="1">Uncharacterized protein</fullName>
    </submittedName>
</protein>
<dbReference type="EMBL" id="CAJNNV010012590">
    <property type="protein sequence ID" value="CAE8600915.1"/>
    <property type="molecule type" value="Genomic_DNA"/>
</dbReference>
<dbReference type="Proteomes" id="UP000654075">
    <property type="component" value="Unassembled WGS sequence"/>
</dbReference>
<accession>A0A813ERG2</accession>
<proteinExistence type="predicted"/>
<name>A0A813ERG2_POLGL</name>
<feature type="non-terminal residue" evidence="1">
    <location>
        <position position="161"/>
    </location>
</feature>
<dbReference type="AlphaFoldDB" id="A0A813ERG2"/>
<keyword evidence="2" id="KW-1185">Reference proteome</keyword>
<reference evidence="1" key="1">
    <citation type="submission" date="2021-02" db="EMBL/GenBank/DDBJ databases">
        <authorList>
            <person name="Dougan E. K."/>
            <person name="Rhodes N."/>
            <person name="Thang M."/>
            <person name="Chan C."/>
        </authorList>
    </citation>
    <scope>NUCLEOTIDE SEQUENCE</scope>
</reference>
<evidence type="ECO:0000313" key="2">
    <source>
        <dbReference type="Proteomes" id="UP000654075"/>
    </source>
</evidence>
<sequence length="161" mass="17674">MAFSKLHRQSATTVKSELLAAQARIGELSRELSEASCAGHASSSSPSRGDVLFAASSDHSEHFACADVACDGHLCEGDSVEMLRREVVEVRLEVSEVRQARDVEGAEHKTELRRLRDELVEVGLRQEVWAQSEAKRPEAEASCQLRLRAEMEEASAGQARL</sequence>
<organism evidence="1 2">
    <name type="scientific">Polarella glacialis</name>
    <name type="common">Dinoflagellate</name>
    <dbReference type="NCBI Taxonomy" id="89957"/>
    <lineage>
        <taxon>Eukaryota</taxon>
        <taxon>Sar</taxon>
        <taxon>Alveolata</taxon>
        <taxon>Dinophyceae</taxon>
        <taxon>Suessiales</taxon>
        <taxon>Suessiaceae</taxon>
        <taxon>Polarella</taxon>
    </lineage>
</organism>
<comment type="caution">
    <text evidence="1">The sequence shown here is derived from an EMBL/GenBank/DDBJ whole genome shotgun (WGS) entry which is preliminary data.</text>
</comment>
<evidence type="ECO:0000313" key="1">
    <source>
        <dbReference type="EMBL" id="CAE8600915.1"/>
    </source>
</evidence>
<gene>
    <name evidence="1" type="ORF">PGLA1383_LOCUS19216</name>
</gene>